<dbReference type="Proteomes" id="UP000183971">
    <property type="component" value="Unassembled WGS sequence"/>
</dbReference>
<proteinExistence type="inferred from homology"/>
<keyword evidence="3" id="KW-0663">Pyridoxal phosphate</keyword>
<dbReference type="Gene3D" id="3.40.640.10">
    <property type="entry name" value="Type I PLP-dependent aspartate aminotransferase-like (Major domain)"/>
    <property type="match status" value="1"/>
</dbReference>
<dbReference type="InterPro" id="IPR015421">
    <property type="entry name" value="PyrdxlP-dep_Trfase_major"/>
</dbReference>
<dbReference type="EMBL" id="FJOF01000012">
    <property type="protein sequence ID" value="CZR47903.1"/>
    <property type="molecule type" value="Genomic_DNA"/>
</dbReference>
<protein>
    <submittedName>
        <fullName evidence="5">Related to Tryptophanase</fullName>
    </submittedName>
</protein>
<keyword evidence="6" id="KW-1185">Reference proteome</keyword>
<dbReference type="InterPro" id="IPR001597">
    <property type="entry name" value="ArAA_b-elim_lyase/Thr_aldolase"/>
</dbReference>
<comment type="caution">
    <text evidence="5">The sequence shown here is derived from an EMBL/GenBank/DDBJ whole genome shotgun (WGS) entry which is preliminary data.</text>
</comment>
<name>A0A1L7W5K0_FUSPR</name>
<dbReference type="Gene3D" id="3.90.1150.10">
    <property type="entry name" value="Aspartate Aminotransferase, domain 1"/>
    <property type="match status" value="2"/>
</dbReference>
<accession>A0A1L7W5K0</accession>
<dbReference type="NCBIfam" id="NF009709">
    <property type="entry name" value="PRK13238.1"/>
    <property type="match status" value="1"/>
</dbReference>
<evidence type="ECO:0000313" key="5">
    <source>
        <dbReference type="EMBL" id="CZR47903.1"/>
    </source>
</evidence>
<evidence type="ECO:0000259" key="4">
    <source>
        <dbReference type="Pfam" id="PF01212"/>
    </source>
</evidence>
<dbReference type="VEuPathDB" id="FungiDB:FPRO_13570"/>
<feature type="domain" description="Aromatic amino acid beta-eliminating lyase/threonine aldolase" evidence="4">
    <location>
        <begin position="48"/>
        <end position="489"/>
    </location>
</feature>
<comment type="similarity">
    <text evidence="2">Belongs to the beta-eliminating lyase family.</text>
</comment>
<dbReference type="PANTHER" id="PTHR32325">
    <property type="entry name" value="BETA-ELIMINATING LYASE-LIKE PROTEIN-RELATED"/>
    <property type="match status" value="1"/>
</dbReference>
<dbReference type="PANTHER" id="PTHR32325:SF4">
    <property type="entry name" value="TRYPTOPHANASE"/>
    <property type="match status" value="1"/>
</dbReference>
<dbReference type="GO" id="GO:0016829">
    <property type="term" value="F:lyase activity"/>
    <property type="evidence" value="ECO:0007669"/>
    <property type="project" value="InterPro"/>
</dbReference>
<evidence type="ECO:0000256" key="3">
    <source>
        <dbReference type="ARBA" id="ARBA00022898"/>
    </source>
</evidence>
<dbReference type="Pfam" id="PF01212">
    <property type="entry name" value="Beta_elim_lyase"/>
    <property type="match status" value="1"/>
</dbReference>
<gene>
    <name evidence="5" type="ORF">FPRO_13570</name>
</gene>
<dbReference type="AlphaFoldDB" id="A0A1L7W5K0"/>
<reference evidence="6" key="1">
    <citation type="journal article" date="2016" name="Genome Biol. Evol.">
        <title>Comparative 'omics' of the Fusarium fujikuroi species complex highlights differences in genetic potential and metabolite synthesis.</title>
        <authorList>
            <person name="Niehaus E.-M."/>
            <person name="Muensterkoetter M."/>
            <person name="Proctor R.H."/>
            <person name="Brown D.W."/>
            <person name="Sharon A."/>
            <person name="Idan Y."/>
            <person name="Oren-Young L."/>
            <person name="Sieber C.M."/>
            <person name="Novak O."/>
            <person name="Pencik A."/>
            <person name="Tarkowska D."/>
            <person name="Hromadova K."/>
            <person name="Freeman S."/>
            <person name="Maymon M."/>
            <person name="Elazar M."/>
            <person name="Youssef S.A."/>
            <person name="El-Shabrawy E.S.M."/>
            <person name="Shalaby A.B.A."/>
            <person name="Houterman P."/>
            <person name="Brock N.L."/>
            <person name="Burkhardt I."/>
            <person name="Tsavkelova E.A."/>
            <person name="Dickschat J.S."/>
            <person name="Galuszka P."/>
            <person name="Gueldener U."/>
            <person name="Tudzynski B."/>
        </authorList>
    </citation>
    <scope>NUCLEOTIDE SEQUENCE [LARGE SCALE GENOMIC DNA]</scope>
    <source>
        <strain evidence="6">ET1</strain>
    </source>
</reference>
<dbReference type="InterPro" id="IPR015424">
    <property type="entry name" value="PyrdxlP-dep_Trfase"/>
</dbReference>
<dbReference type="InterPro" id="IPR015422">
    <property type="entry name" value="PyrdxlP-dep_Trfase_small"/>
</dbReference>
<sequence length="532" mass="59813">MSQVISMPTFTVTSVHQTEQVPRDVRERILRSVQYNVFAFPASLVAADFLSDSGTAAMTTNQWSAIMQGDESYGRNCGYYYFLEAVRDIFERGEHRLNAFQEMRPDLKSNTAFERYLDYQEGGFVNGGLAQMTRPNCFLVPQGRCAESLLFQATAHAFSQPDSQQPIVISNGFFDTTSANASAAGFRLMTFAQEGWMHSEPIQDWQNKNTFKGNLDISAAERFLSNREPQDRVALILLTITNNFAAGQPVSMENIREASRLSKKFNVPLIFDACRFAENAMFIKRHERGYKDSPIPEIIRQIFSEADGFTISLKKDGLANMGGILCLRDGGKYTTKHPGIGTAIREQQILRYGNDSYGGMSGRDLMAATVGLYEGTKESYLSSRIDQVNRFAEKLVEAQLPVLLPPGSAVFLDMDVFFQDCNRKYEEFAALGFTLELLGSYGVRAFELGPFASEWDNLEDEEKAKESTPNLVRFSIPRNAMTDQHLDYTVTAVKELMEKRHTIQGVRVTHGKNLRLRHFQAAFEPIPISSTS</sequence>
<evidence type="ECO:0000256" key="2">
    <source>
        <dbReference type="ARBA" id="ARBA00009721"/>
    </source>
</evidence>
<dbReference type="SUPFAM" id="SSF53383">
    <property type="entry name" value="PLP-dependent transferases"/>
    <property type="match status" value="1"/>
</dbReference>
<organism evidence="5 6">
    <name type="scientific">Fusarium proliferatum (strain ET1)</name>
    <name type="common">Orchid endophyte fungus</name>
    <dbReference type="NCBI Taxonomy" id="1227346"/>
    <lineage>
        <taxon>Eukaryota</taxon>
        <taxon>Fungi</taxon>
        <taxon>Dikarya</taxon>
        <taxon>Ascomycota</taxon>
        <taxon>Pezizomycotina</taxon>
        <taxon>Sordariomycetes</taxon>
        <taxon>Hypocreomycetidae</taxon>
        <taxon>Hypocreales</taxon>
        <taxon>Nectriaceae</taxon>
        <taxon>Fusarium</taxon>
        <taxon>Fusarium fujikuroi species complex</taxon>
    </lineage>
</organism>
<evidence type="ECO:0000313" key="6">
    <source>
        <dbReference type="Proteomes" id="UP000183971"/>
    </source>
</evidence>
<dbReference type="RefSeq" id="XP_031088436.1">
    <property type="nucleotide sequence ID" value="XM_031223038.1"/>
</dbReference>
<dbReference type="GO" id="GO:0006520">
    <property type="term" value="P:amino acid metabolic process"/>
    <property type="evidence" value="ECO:0007669"/>
    <property type="project" value="InterPro"/>
</dbReference>
<evidence type="ECO:0000256" key="1">
    <source>
        <dbReference type="ARBA" id="ARBA00001933"/>
    </source>
</evidence>
<comment type="cofactor">
    <cofactor evidence="1">
        <name>pyridoxal 5'-phosphate</name>
        <dbReference type="ChEBI" id="CHEBI:597326"/>
    </cofactor>
</comment>
<dbReference type="GeneID" id="42058433"/>